<sequence length="159" mass="18231">MCFFLITIITFASQVSATDNVNVNADSNTIELLDQHLKNEIGNIVYVDFWASWCIPCRKSFPWMNNLKAQYQEQGLTIISINLDHSRELADEFLMTIPANFPVIYDPKGLIARKYKLKGMPSSFIINRQGQIVSGHVGFNLEKQLAYEKEIHTLLYQVD</sequence>
<dbReference type="AlphaFoldDB" id="A0A222GDK4"/>
<feature type="chain" id="PRO_5012284846" description="Thioredoxin domain-containing protein" evidence="1">
    <location>
        <begin position="18"/>
        <end position="159"/>
    </location>
</feature>
<proteinExistence type="predicted"/>
<evidence type="ECO:0000313" key="4">
    <source>
        <dbReference type="Proteomes" id="UP000202259"/>
    </source>
</evidence>
<evidence type="ECO:0000256" key="1">
    <source>
        <dbReference type="SAM" id="SignalP"/>
    </source>
</evidence>
<dbReference type="PROSITE" id="PS51352">
    <property type="entry name" value="THIOREDOXIN_2"/>
    <property type="match status" value="1"/>
</dbReference>
<organism evidence="3 4">
    <name type="scientific">Cognaticolwellia beringensis</name>
    <dbReference type="NCBI Taxonomy" id="1967665"/>
    <lineage>
        <taxon>Bacteria</taxon>
        <taxon>Pseudomonadati</taxon>
        <taxon>Pseudomonadota</taxon>
        <taxon>Gammaproteobacteria</taxon>
        <taxon>Alteromonadales</taxon>
        <taxon>Colwelliaceae</taxon>
        <taxon>Cognaticolwellia</taxon>
    </lineage>
</organism>
<dbReference type="Pfam" id="PF00578">
    <property type="entry name" value="AhpC-TSA"/>
    <property type="match status" value="1"/>
</dbReference>
<keyword evidence="4" id="KW-1185">Reference proteome</keyword>
<dbReference type="CDD" id="cd02966">
    <property type="entry name" value="TlpA_like_family"/>
    <property type="match status" value="1"/>
</dbReference>
<dbReference type="InterPro" id="IPR013766">
    <property type="entry name" value="Thioredoxin_domain"/>
</dbReference>
<dbReference type="Gene3D" id="3.40.30.10">
    <property type="entry name" value="Glutaredoxin"/>
    <property type="match status" value="1"/>
</dbReference>
<name>A0A222GDK4_9GAMM</name>
<dbReference type="OrthoDB" id="9799347at2"/>
<dbReference type="Proteomes" id="UP000202259">
    <property type="component" value="Chromosome"/>
</dbReference>
<evidence type="ECO:0000313" key="3">
    <source>
        <dbReference type="EMBL" id="ASP49959.1"/>
    </source>
</evidence>
<gene>
    <name evidence="3" type="ORF">B5D82_09025</name>
</gene>
<feature type="domain" description="Thioredoxin" evidence="2">
    <location>
        <begin position="6"/>
        <end position="156"/>
    </location>
</feature>
<dbReference type="InterPro" id="IPR000866">
    <property type="entry name" value="AhpC/TSA"/>
</dbReference>
<reference evidence="3 4" key="1">
    <citation type="submission" date="2017-08" db="EMBL/GenBank/DDBJ databases">
        <title>Complete genome of Colwellia sp. NB097-1, a psychrophile bacterium ioslated from Bering Sea.</title>
        <authorList>
            <person name="Chen X."/>
        </authorList>
    </citation>
    <scope>NUCLEOTIDE SEQUENCE [LARGE SCALE GENOMIC DNA]</scope>
    <source>
        <strain evidence="3 4">NB097-1</strain>
    </source>
</reference>
<feature type="signal peptide" evidence="1">
    <location>
        <begin position="1"/>
        <end position="17"/>
    </location>
</feature>
<dbReference type="EMBL" id="CP020465">
    <property type="protein sequence ID" value="ASP49959.1"/>
    <property type="molecule type" value="Genomic_DNA"/>
</dbReference>
<dbReference type="KEGG" id="cber:B5D82_09025"/>
<dbReference type="InterPro" id="IPR036249">
    <property type="entry name" value="Thioredoxin-like_sf"/>
</dbReference>
<dbReference type="PANTHER" id="PTHR42852">
    <property type="entry name" value="THIOL:DISULFIDE INTERCHANGE PROTEIN DSBE"/>
    <property type="match status" value="1"/>
</dbReference>
<dbReference type="GO" id="GO:0016209">
    <property type="term" value="F:antioxidant activity"/>
    <property type="evidence" value="ECO:0007669"/>
    <property type="project" value="InterPro"/>
</dbReference>
<dbReference type="SUPFAM" id="SSF52833">
    <property type="entry name" value="Thioredoxin-like"/>
    <property type="match status" value="1"/>
</dbReference>
<accession>A0A222GDK4</accession>
<dbReference type="GO" id="GO:0016491">
    <property type="term" value="F:oxidoreductase activity"/>
    <property type="evidence" value="ECO:0007669"/>
    <property type="project" value="InterPro"/>
</dbReference>
<keyword evidence="1" id="KW-0732">Signal</keyword>
<evidence type="ECO:0000259" key="2">
    <source>
        <dbReference type="PROSITE" id="PS51352"/>
    </source>
</evidence>
<protein>
    <recommendedName>
        <fullName evidence="2">Thioredoxin domain-containing protein</fullName>
    </recommendedName>
</protein>
<dbReference type="InterPro" id="IPR050553">
    <property type="entry name" value="Thioredoxin_ResA/DsbE_sf"/>
</dbReference>
<dbReference type="PANTHER" id="PTHR42852:SF18">
    <property type="entry name" value="CHROMOSOME UNDETERMINED SCAFFOLD_47, WHOLE GENOME SHOTGUN SEQUENCE"/>
    <property type="match status" value="1"/>
</dbReference>